<reference evidence="3" key="1">
    <citation type="submission" date="2018-12" db="EMBL/GenBank/DDBJ databases">
        <title>Complete genome sequence of an uncultured bacterium of the candidate phylum Bipolaricaulota.</title>
        <authorList>
            <person name="Kadnikov V.V."/>
            <person name="Mardanov A.V."/>
            <person name="Beletsky A.V."/>
            <person name="Frank Y.A."/>
            <person name="Karnachuk O.V."/>
            <person name="Ravin N.V."/>
        </authorList>
    </citation>
    <scope>NUCLEOTIDE SEQUENCE [LARGE SCALE GENOMIC DNA]</scope>
</reference>
<organism evidence="2 3">
    <name type="scientific">Bipolaricaulis sibiricus</name>
    <dbReference type="NCBI Taxonomy" id="2501609"/>
    <lineage>
        <taxon>Bacteria</taxon>
        <taxon>Candidatus Bipolaricaulota</taxon>
        <taxon>Candidatus Bipolaricaulia</taxon>
        <taxon>Candidatus Bipolaricaulales</taxon>
        <taxon>Candidatus Bipolaricaulaceae</taxon>
        <taxon>Candidatus Bipolaricaulis</taxon>
    </lineage>
</organism>
<dbReference type="Gene3D" id="3.40.50.1820">
    <property type="entry name" value="alpha/beta hydrolase"/>
    <property type="match status" value="1"/>
</dbReference>
<dbReference type="EMBL" id="CP034928">
    <property type="protein sequence ID" value="QAA76611.1"/>
    <property type="molecule type" value="Genomic_DNA"/>
</dbReference>
<dbReference type="Pfam" id="PF00561">
    <property type="entry name" value="Abhydrolase_1"/>
    <property type="match status" value="1"/>
</dbReference>
<dbReference type="PANTHER" id="PTHR43798:SF33">
    <property type="entry name" value="HYDROLASE, PUTATIVE (AFU_ORTHOLOGUE AFUA_2G14860)-RELATED"/>
    <property type="match status" value="1"/>
</dbReference>
<dbReference type="AlphaFoldDB" id="A0A410FUI8"/>
<dbReference type="GO" id="GO:0016020">
    <property type="term" value="C:membrane"/>
    <property type="evidence" value="ECO:0007669"/>
    <property type="project" value="TreeGrafter"/>
</dbReference>
<dbReference type="InterPro" id="IPR029058">
    <property type="entry name" value="AB_hydrolase_fold"/>
</dbReference>
<proteinExistence type="predicted"/>
<dbReference type="PANTHER" id="PTHR43798">
    <property type="entry name" value="MONOACYLGLYCEROL LIPASE"/>
    <property type="match status" value="1"/>
</dbReference>
<dbReference type="KEGG" id="bih:BIP78_0845"/>
<dbReference type="PRINTS" id="PR00111">
    <property type="entry name" value="ABHYDROLASE"/>
</dbReference>
<dbReference type="InterPro" id="IPR050266">
    <property type="entry name" value="AB_hydrolase_sf"/>
</dbReference>
<protein>
    <recommendedName>
        <fullName evidence="1">AB hydrolase-1 domain-containing protein</fullName>
    </recommendedName>
</protein>
<evidence type="ECO:0000259" key="1">
    <source>
        <dbReference type="Pfam" id="PF00561"/>
    </source>
</evidence>
<dbReference type="InterPro" id="IPR000073">
    <property type="entry name" value="AB_hydrolase_1"/>
</dbReference>
<accession>A0A410FUI8</accession>
<sequence length="273" mass="29657">MPRARVGGIELYYETHGWDSDADVVVLSNGVLMSTTSWAYQVPALARRFRLLLYDARGMWRSDHPPGPYTMELHASDLAGLLDAVGVDRAHIAGISYGGEVSLQFALSYPERTRSLFVASAVSEVGPLVRATIEAWIAAAEARDPGLLHRLVVATGFSERWAAAHPDEIAQARSRYAALDFRAVAELCRCFLRLDLTGELHRIQAPTLVLAGEEDVLKPRGYAAQIAREIPGAQLLMVPAAGHALCLERPAEFNTALVGFLAQHAEKMKGGDG</sequence>
<dbReference type="SUPFAM" id="SSF53474">
    <property type="entry name" value="alpha/beta-Hydrolases"/>
    <property type="match status" value="1"/>
</dbReference>
<evidence type="ECO:0000313" key="2">
    <source>
        <dbReference type="EMBL" id="QAA76611.1"/>
    </source>
</evidence>
<feature type="domain" description="AB hydrolase-1" evidence="1">
    <location>
        <begin position="24"/>
        <end position="250"/>
    </location>
</feature>
<gene>
    <name evidence="2" type="ORF">BIP78_0845</name>
</gene>
<evidence type="ECO:0000313" key="3">
    <source>
        <dbReference type="Proteomes" id="UP000287233"/>
    </source>
</evidence>
<name>A0A410FUI8_BIPS1</name>
<dbReference type="Proteomes" id="UP000287233">
    <property type="component" value="Chromosome"/>
</dbReference>